<evidence type="ECO:0008006" key="3">
    <source>
        <dbReference type="Google" id="ProtNLM"/>
    </source>
</evidence>
<keyword evidence="2" id="KW-1185">Reference proteome</keyword>
<name>A0A9P6JS60_9AGAR</name>
<dbReference type="Gene3D" id="3.80.10.10">
    <property type="entry name" value="Ribonuclease Inhibitor"/>
    <property type="match status" value="1"/>
</dbReference>
<proteinExistence type="predicted"/>
<evidence type="ECO:0000313" key="2">
    <source>
        <dbReference type="Proteomes" id="UP000807306"/>
    </source>
</evidence>
<dbReference type="OrthoDB" id="2269034at2759"/>
<dbReference type="AlphaFoldDB" id="A0A9P6JS60"/>
<accession>A0A9P6JS60</accession>
<gene>
    <name evidence="1" type="ORF">CPB83DRAFT_905483</name>
</gene>
<organism evidence="1 2">
    <name type="scientific">Crepidotus variabilis</name>
    <dbReference type="NCBI Taxonomy" id="179855"/>
    <lineage>
        <taxon>Eukaryota</taxon>
        <taxon>Fungi</taxon>
        <taxon>Dikarya</taxon>
        <taxon>Basidiomycota</taxon>
        <taxon>Agaricomycotina</taxon>
        <taxon>Agaricomycetes</taxon>
        <taxon>Agaricomycetidae</taxon>
        <taxon>Agaricales</taxon>
        <taxon>Agaricineae</taxon>
        <taxon>Crepidotaceae</taxon>
        <taxon>Crepidotus</taxon>
    </lineage>
</organism>
<evidence type="ECO:0000313" key="1">
    <source>
        <dbReference type="EMBL" id="KAF9530210.1"/>
    </source>
</evidence>
<dbReference type="Proteomes" id="UP000807306">
    <property type="component" value="Unassembled WGS sequence"/>
</dbReference>
<dbReference type="InterPro" id="IPR032675">
    <property type="entry name" value="LRR_dom_sf"/>
</dbReference>
<dbReference type="SUPFAM" id="SSF52047">
    <property type="entry name" value="RNI-like"/>
    <property type="match status" value="1"/>
</dbReference>
<sequence length="463" mass="52584">MVLDYPRIFRLLESLPIELIAEIFRHAITAWSPNTIPNALAEIEHEFTALHLGAVCRSWRALVWHTPTLWSGVRVCATPKQIATQVVLLDEWLSRSGSLPLDITLCSPDNVDWLKAGDHSKLQSLIMTTNRYASRWRSLVLQIPGYSCGALPKPHVQLPFLERLRIDPMDNGPNDRFSLQGATALRRLDLNLRSVYLATIDIPLSNITHLNLDYCILAEFLFLLPHCPLLTDIVVENLRPDVGISVHSLFDIPELPLVLLSVQALTLRNPHSLEVNSLLASIVTPELKEFTYDGLLPPRDLTPFCAFLSRCPTLQEFSLFDRERSPRRIVQILEELKTIKTFKLDVSNRDENLPLNDQLLNMLHPSPGAQYLLPKLENFTFIGGLGFTWPRFIAAWKARINVKGFGEAEWTSWKFTIISNDKNPLADESFMEELKSLQCEADGRLKLSFRTPAEAKMQNVILL</sequence>
<comment type="caution">
    <text evidence="1">The sequence shown here is derived from an EMBL/GenBank/DDBJ whole genome shotgun (WGS) entry which is preliminary data.</text>
</comment>
<protein>
    <recommendedName>
        <fullName evidence="3">F-box domain-containing protein</fullName>
    </recommendedName>
</protein>
<dbReference type="Gene3D" id="1.20.1280.50">
    <property type="match status" value="1"/>
</dbReference>
<reference evidence="1" key="1">
    <citation type="submission" date="2020-11" db="EMBL/GenBank/DDBJ databases">
        <authorList>
            <consortium name="DOE Joint Genome Institute"/>
            <person name="Ahrendt S."/>
            <person name="Riley R."/>
            <person name="Andreopoulos W."/>
            <person name="Labutti K."/>
            <person name="Pangilinan J."/>
            <person name="Ruiz-Duenas F.J."/>
            <person name="Barrasa J.M."/>
            <person name="Sanchez-Garcia M."/>
            <person name="Camarero S."/>
            <person name="Miyauchi S."/>
            <person name="Serrano A."/>
            <person name="Linde D."/>
            <person name="Babiker R."/>
            <person name="Drula E."/>
            <person name="Ayuso-Fernandez I."/>
            <person name="Pacheco R."/>
            <person name="Padilla G."/>
            <person name="Ferreira P."/>
            <person name="Barriuso J."/>
            <person name="Kellner H."/>
            <person name="Castanera R."/>
            <person name="Alfaro M."/>
            <person name="Ramirez L."/>
            <person name="Pisabarro A.G."/>
            <person name="Kuo A."/>
            <person name="Tritt A."/>
            <person name="Lipzen A."/>
            <person name="He G."/>
            <person name="Yan M."/>
            <person name="Ng V."/>
            <person name="Cullen D."/>
            <person name="Martin F."/>
            <person name="Rosso M.-N."/>
            <person name="Henrissat B."/>
            <person name="Hibbett D."/>
            <person name="Martinez A.T."/>
            <person name="Grigoriev I.V."/>
        </authorList>
    </citation>
    <scope>NUCLEOTIDE SEQUENCE</scope>
    <source>
        <strain evidence="1">CBS 506.95</strain>
    </source>
</reference>
<dbReference type="EMBL" id="MU157841">
    <property type="protein sequence ID" value="KAF9530210.1"/>
    <property type="molecule type" value="Genomic_DNA"/>
</dbReference>